<evidence type="ECO:0000313" key="4">
    <source>
        <dbReference type="EMBL" id="MEQ2593411.1"/>
    </source>
</evidence>
<dbReference type="EMBL" id="JBBNGJ010000008">
    <property type="protein sequence ID" value="MEQ2593411.1"/>
    <property type="molecule type" value="Genomic_DNA"/>
</dbReference>
<dbReference type="PANTHER" id="PTHR11124">
    <property type="entry name" value="VACUOLAR SORTING PROTEIN VPS29"/>
    <property type="match status" value="1"/>
</dbReference>
<sequence>MKVLIISDTHGKSSCIEQIYDIVGDVDMLIHLGDVEGDEELIQDLFNCEIHMVRGNCDYNAELPIYDEFNIGDKRAFITHGHRYGVNSGTAYLEELIDTEGYDFVMYGHTHRRDLTTYKNSYIVNPGSLALPRDNRVGTYMLLDFDQHGTPFFAENELPNIDTPEEKKRKKFFEDLWG</sequence>
<dbReference type="InterPro" id="IPR029052">
    <property type="entry name" value="Metallo-depent_PP-like"/>
</dbReference>
<dbReference type="RefSeq" id="WP_015534250.1">
    <property type="nucleotide sequence ID" value="NZ_JBBNGJ010000008.1"/>
</dbReference>
<comment type="cofactor">
    <cofactor evidence="2">
        <name>a divalent metal cation</name>
        <dbReference type="ChEBI" id="CHEBI:60240"/>
    </cofactor>
</comment>
<dbReference type="Pfam" id="PF12850">
    <property type="entry name" value="Metallophos_2"/>
    <property type="match status" value="1"/>
</dbReference>
<keyword evidence="2" id="KW-0479">Metal-binding</keyword>
<evidence type="ECO:0000259" key="3">
    <source>
        <dbReference type="Pfam" id="PF12850"/>
    </source>
</evidence>
<organism evidence="4 5">
    <name type="scientific">Coprococcus aceti</name>
    <dbReference type="NCBI Taxonomy" id="2981786"/>
    <lineage>
        <taxon>Bacteria</taxon>
        <taxon>Bacillati</taxon>
        <taxon>Bacillota</taxon>
        <taxon>Clostridia</taxon>
        <taxon>Lachnospirales</taxon>
        <taxon>Lachnospiraceae</taxon>
        <taxon>Coprococcus</taxon>
    </lineage>
</organism>
<evidence type="ECO:0000313" key="5">
    <source>
        <dbReference type="Proteomes" id="UP001494672"/>
    </source>
</evidence>
<keyword evidence="5" id="KW-1185">Reference proteome</keyword>
<accession>A0ABV1IB08</accession>
<gene>
    <name evidence="4" type="ORF">AAAU18_10880</name>
</gene>
<reference evidence="4 5" key="1">
    <citation type="submission" date="2024-04" db="EMBL/GenBank/DDBJ databases">
        <title>Human intestinal bacterial collection.</title>
        <authorList>
            <person name="Pauvert C."/>
            <person name="Hitch T.C.A."/>
            <person name="Clavel T."/>
        </authorList>
    </citation>
    <scope>NUCLEOTIDE SEQUENCE [LARGE SCALE GENOMIC DNA]</scope>
    <source>
        <strain evidence="4 5">CLA-AA-H181</strain>
    </source>
</reference>
<comment type="caution">
    <text evidence="4">The sequence shown here is derived from an EMBL/GenBank/DDBJ whole genome shotgun (WGS) entry which is preliminary data.</text>
</comment>
<protein>
    <recommendedName>
        <fullName evidence="2">Phosphoesterase</fullName>
        <ecNumber evidence="2">3.1.4.-</ecNumber>
    </recommendedName>
</protein>
<feature type="domain" description="Calcineurin-like phosphoesterase" evidence="3">
    <location>
        <begin position="1"/>
        <end position="147"/>
    </location>
</feature>
<dbReference type="InterPro" id="IPR024654">
    <property type="entry name" value="Calcineurin-like_PHP_lpxH"/>
</dbReference>
<proteinExistence type="inferred from homology"/>
<dbReference type="EC" id="3.1.4.-" evidence="2"/>
<evidence type="ECO:0000256" key="2">
    <source>
        <dbReference type="RuleBase" id="RU362039"/>
    </source>
</evidence>
<dbReference type="Proteomes" id="UP001494672">
    <property type="component" value="Unassembled WGS sequence"/>
</dbReference>
<name>A0ABV1IB08_9FIRM</name>
<dbReference type="InterPro" id="IPR041802">
    <property type="entry name" value="MPP_YfcE"/>
</dbReference>
<dbReference type="Gene3D" id="3.60.21.10">
    <property type="match status" value="1"/>
</dbReference>
<dbReference type="SUPFAM" id="SSF56300">
    <property type="entry name" value="Metallo-dependent phosphatases"/>
    <property type="match status" value="1"/>
</dbReference>
<comment type="similarity">
    <text evidence="1 2">Belongs to the metallophosphoesterase superfamily. YfcE family.</text>
</comment>
<dbReference type="NCBIfam" id="TIGR00040">
    <property type="entry name" value="yfcE"/>
    <property type="match status" value="1"/>
</dbReference>
<evidence type="ECO:0000256" key="1">
    <source>
        <dbReference type="ARBA" id="ARBA00008950"/>
    </source>
</evidence>
<dbReference type="CDD" id="cd00841">
    <property type="entry name" value="MPP_YfcE"/>
    <property type="match status" value="1"/>
</dbReference>
<dbReference type="InterPro" id="IPR000979">
    <property type="entry name" value="Phosphodiesterase_MJ0936/Vps29"/>
</dbReference>